<dbReference type="PANTHER" id="PTHR19848:SF8">
    <property type="entry name" value="F-BOX AND WD REPEAT DOMAIN CONTAINING 7"/>
    <property type="match status" value="1"/>
</dbReference>
<dbReference type="SUPFAM" id="SSF50998">
    <property type="entry name" value="Quinoprotein alcohol dehydrogenase-like"/>
    <property type="match status" value="1"/>
</dbReference>
<dbReference type="VEuPathDB" id="FungiDB:FOZG_14717"/>
<feature type="repeat" description="WD" evidence="3">
    <location>
        <begin position="869"/>
        <end position="910"/>
    </location>
</feature>
<sequence>MANTDGINVYGKVANLPAHDFSDCLKHLYVTDPRVDKERIQKTNGGLLRESYRWILDNSDFQRFRDDPQSRLLWIKGDPGKGKTMLLCGIIDELEKQTPNFVCYFFCQGTNSSLNNATAVLRGLIFLLATQQPPLDSLLRKEYEHSGRKLFEDGNAFFALSKILSGILGDPSLTRAYIVIDALDECETGLQQLLELVVQITSASRVKWVVSSRNKHDIERQMKPIDSKITLSLELTAYAGHVSHAVGVYIDDRVSLLESLQNDGSLRDRVRRILQQKAGDTFLWAALVVQELKTVESWDVLDVLEEMPMGLEDLYARMMKQIQQLKRRHPEYCRLVLSAATLAYRPLHILELSVLSGLPKDISDHSETVQTIIRKCGSFLTIRDDHVYIVHQSAKDYLSGKGAPILSSDHPGADRKNFLTSLEATTIVFPSGRAQGHRNIFLRSVEAMSKTLTRDIYGLRDPGFSIDNLKIPSPDPLASVRYSCVFWLDHLRDAIKESPQNSREPCDFGFRFMEKHFLNWLVSLSLLRKLPDGIVSVRELLHNLQTLVGHDGWVSAIAFSPNGETLASASRDKTVRLWAIDTGTMTGELKQTLVGHDGRVNSIAFSSDGRILASASDDKTVRLWAIDTGTMTGELKQTLTGHNGRVNSIAFSSDGRILASASDDKTVRLWAIDPRTVTGDLKQTLTGHDWSIAAVAFSSDGKMLASASDDKTVRLWAIDTGTMTGELKQTLVGHNGRVNSIAFSPDGKMLASASPDKRVRLWAIDTGTVTGELKQILVGHDDWVNSIAFSSDGKMLASASGDKTVRLWAIDPRTVTGDLKQTLTSHNDWVRAVAFSPDGKMLASASHDKTVRLWAINTGTITGELKQTLTGHDWSIAAVAFSPDGKMLASASDDKTVRLWAIDPGTMTGKAKQTLTGHGPFESLSFSEDGSFLNTDRGLLSLSEPGQPVHCKDPICMIFAKEDWITEDGQDRLFLPADYRATCSAFCNNVLVFGHASGRVTFFEFASYIPIVRPNFTERRNPCRVLRL</sequence>
<dbReference type="Pfam" id="PF24883">
    <property type="entry name" value="NPHP3_N"/>
    <property type="match status" value="1"/>
</dbReference>
<evidence type="ECO:0000313" key="6">
    <source>
        <dbReference type="Proteomes" id="UP000285084"/>
    </source>
</evidence>
<feature type="repeat" description="WD" evidence="3">
    <location>
        <begin position="639"/>
        <end position="670"/>
    </location>
</feature>
<dbReference type="VEuPathDB" id="FungiDB:FOZG_12746"/>
<feature type="repeat" description="WD" evidence="3">
    <location>
        <begin position="777"/>
        <end position="808"/>
    </location>
</feature>
<dbReference type="InterPro" id="IPR027417">
    <property type="entry name" value="P-loop_NTPase"/>
</dbReference>
<dbReference type="InterPro" id="IPR015943">
    <property type="entry name" value="WD40/YVTN_repeat-like_dom_sf"/>
</dbReference>
<comment type="caution">
    <text evidence="5">The sequence shown here is derived from an EMBL/GenBank/DDBJ whole genome shotgun (WGS) entry which is preliminary data.</text>
</comment>
<proteinExistence type="predicted"/>
<dbReference type="SMART" id="SM00320">
    <property type="entry name" value="WD40"/>
    <property type="match status" value="8"/>
</dbReference>
<feature type="repeat" description="WD" evidence="3">
    <location>
        <begin position="593"/>
        <end position="634"/>
    </location>
</feature>
<dbReference type="Gene3D" id="3.40.50.300">
    <property type="entry name" value="P-loop containing nucleotide triphosphate hydrolases"/>
    <property type="match status" value="1"/>
</dbReference>
<evidence type="ECO:0000256" key="1">
    <source>
        <dbReference type="ARBA" id="ARBA00022574"/>
    </source>
</evidence>
<dbReference type="VEuPathDB" id="FungiDB:FOIG_12287"/>
<dbReference type="Gene3D" id="2.130.10.10">
    <property type="entry name" value="YVTN repeat-like/Quinoprotein amine dehydrogenase"/>
    <property type="match status" value="4"/>
</dbReference>
<dbReference type="CDD" id="cd00200">
    <property type="entry name" value="WD40"/>
    <property type="match status" value="1"/>
</dbReference>
<evidence type="ECO:0000256" key="2">
    <source>
        <dbReference type="ARBA" id="ARBA00022737"/>
    </source>
</evidence>
<gene>
    <name evidence="5" type="ORF">BFJ69_g16851</name>
</gene>
<dbReference type="PROSITE" id="PS50837">
    <property type="entry name" value="NACHT"/>
    <property type="match status" value="1"/>
</dbReference>
<feature type="repeat" description="WD" evidence="3">
    <location>
        <begin position="685"/>
        <end position="726"/>
    </location>
</feature>
<dbReference type="VEuPathDB" id="FungiDB:HZS61_005330"/>
<dbReference type="InterPro" id="IPR020472">
    <property type="entry name" value="WD40_PAC1"/>
</dbReference>
<dbReference type="PRINTS" id="PR00320">
    <property type="entry name" value="GPROTEINBRPT"/>
</dbReference>
<feature type="repeat" description="WD" evidence="3">
    <location>
        <begin position="547"/>
        <end position="588"/>
    </location>
</feature>
<keyword evidence="2" id="KW-0677">Repeat</keyword>
<dbReference type="EMBL" id="MRCX01000564">
    <property type="protein sequence ID" value="RKK63858.1"/>
    <property type="molecule type" value="Genomic_DNA"/>
</dbReference>
<dbReference type="PANTHER" id="PTHR19848">
    <property type="entry name" value="WD40 REPEAT PROTEIN"/>
    <property type="match status" value="1"/>
</dbReference>
<feature type="repeat" description="WD" evidence="3">
    <location>
        <begin position="823"/>
        <end position="864"/>
    </location>
</feature>
<dbReference type="VEuPathDB" id="FungiDB:FOXG_06454"/>
<evidence type="ECO:0000259" key="4">
    <source>
        <dbReference type="PROSITE" id="PS50837"/>
    </source>
</evidence>
<reference evidence="5 6" key="1">
    <citation type="journal article" date="2018" name="Sci. Rep.">
        <title>Characterisation of pathogen-specific regions and novel effector candidates in Fusarium oxysporum f. sp. cepae.</title>
        <authorList>
            <person name="Armitage A.D."/>
            <person name="Taylor A."/>
            <person name="Sobczyk M.K."/>
            <person name="Baxter L."/>
            <person name="Greenfield B.P."/>
            <person name="Bates H.J."/>
            <person name="Wilson F."/>
            <person name="Jackson A.C."/>
            <person name="Ott S."/>
            <person name="Harrison R.J."/>
            <person name="Clarkson J.P."/>
        </authorList>
    </citation>
    <scope>NUCLEOTIDE SEQUENCE [LARGE SCALE GENOMIC DNA]</scope>
    <source>
        <strain evidence="5 6">Fo_A13</strain>
    </source>
</reference>
<dbReference type="VEuPathDB" id="FungiDB:FOMG_19495"/>
<feature type="domain" description="NACHT" evidence="4">
    <location>
        <begin position="71"/>
        <end position="213"/>
    </location>
</feature>
<dbReference type="AlphaFoldDB" id="A0A420M9X7"/>
<dbReference type="VEuPathDB" id="FungiDB:FOMG_07304"/>
<dbReference type="InterPro" id="IPR007111">
    <property type="entry name" value="NACHT_NTPase"/>
</dbReference>
<dbReference type="SUPFAM" id="SSF52540">
    <property type="entry name" value="P-loop containing nucleoside triphosphate hydrolases"/>
    <property type="match status" value="1"/>
</dbReference>
<evidence type="ECO:0000256" key="3">
    <source>
        <dbReference type="PROSITE-ProRule" id="PRU00221"/>
    </source>
</evidence>
<dbReference type="InterPro" id="IPR001680">
    <property type="entry name" value="WD40_rpt"/>
</dbReference>
<keyword evidence="1 3" id="KW-0853">WD repeat</keyword>
<name>A0A420M9X7_FUSOX</name>
<feature type="repeat" description="WD" evidence="3">
    <location>
        <begin position="731"/>
        <end position="772"/>
    </location>
</feature>
<accession>A0A420M9X7</accession>
<evidence type="ECO:0000313" key="5">
    <source>
        <dbReference type="EMBL" id="RKK63858.1"/>
    </source>
</evidence>
<dbReference type="VEuPathDB" id="FungiDB:FOC4_g10012105"/>
<dbReference type="InterPro" id="IPR056884">
    <property type="entry name" value="NPHP3-like_N"/>
</dbReference>
<dbReference type="PROSITE" id="PS50082">
    <property type="entry name" value="WD_REPEATS_2"/>
    <property type="match status" value="8"/>
</dbReference>
<dbReference type="Proteomes" id="UP000285084">
    <property type="component" value="Unassembled WGS sequence"/>
</dbReference>
<dbReference type="PROSITE" id="PS50294">
    <property type="entry name" value="WD_REPEATS_REGION"/>
    <property type="match status" value="8"/>
</dbReference>
<protein>
    <submittedName>
        <fullName evidence="5">Vegetative incompatibility protein HET-E-1</fullName>
    </submittedName>
</protein>
<dbReference type="Pfam" id="PF00400">
    <property type="entry name" value="WD40"/>
    <property type="match status" value="8"/>
</dbReference>
<organism evidence="5 6">
    <name type="scientific">Fusarium oxysporum</name>
    <name type="common">Fusarium vascular wilt</name>
    <dbReference type="NCBI Taxonomy" id="5507"/>
    <lineage>
        <taxon>Eukaryota</taxon>
        <taxon>Fungi</taxon>
        <taxon>Dikarya</taxon>
        <taxon>Ascomycota</taxon>
        <taxon>Pezizomycotina</taxon>
        <taxon>Sordariomycetes</taxon>
        <taxon>Hypocreomycetidae</taxon>
        <taxon>Hypocreales</taxon>
        <taxon>Nectriaceae</taxon>
        <taxon>Fusarium</taxon>
        <taxon>Fusarium oxysporum species complex</taxon>
    </lineage>
</organism>
<dbReference type="VEuPathDB" id="FungiDB:FOC1_g10004174"/>
<dbReference type="InterPro" id="IPR011047">
    <property type="entry name" value="Quinoprotein_ADH-like_sf"/>
</dbReference>